<evidence type="ECO:0000256" key="7">
    <source>
        <dbReference type="RuleBase" id="RU000394"/>
    </source>
</evidence>
<dbReference type="GO" id="GO:0005875">
    <property type="term" value="C:microtubule associated complex"/>
    <property type="evidence" value="ECO:0007669"/>
    <property type="project" value="TreeGrafter"/>
</dbReference>
<dbReference type="InterPro" id="IPR019821">
    <property type="entry name" value="Kinesin_motor_CS"/>
</dbReference>
<dbReference type="InterPro" id="IPR001752">
    <property type="entry name" value="Kinesin_motor_dom"/>
</dbReference>
<keyword evidence="3 5" id="KW-0067">ATP-binding</keyword>
<evidence type="ECO:0000259" key="9">
    <source>
        <dbReference type="PROSITE" id="PS50067"/>
    </source>
</evidence>
<dbReference type="GO" id="GO:0003777">
    <property type="term" value="F:microtubule motor activity"/>
    <property type="evidence" value="ECO:0007669"/>
    <property type="project" value="InterPro"/>
</dbReference>
<name>A0A2T9Z2H0_9FUNG</name>
<dbReference type="Gene3D" id="3.40.850.10">
    <property type="entry name" value="Kinesin motor domain"/>
    <property type="match status" value="1"/>
</dbReference>
<dbReference type="SUPFAM" id="SSF52540">
    <property type="entry name" value="P-loop containing nucleoside triphosphate hydrolases"/>
    <property type="match status" value="1"/>
</dbReference>
<gene>
    <name evidence="10" type="ORF">BB559_001260</name>
</gene>
<proteinExistence type="inferred from homology"/>
<evidence type="ECO:0000313" key="10">
    <source>
        <dbReference type="EMBL" id="PVU98798.1"/>
    </source>
</evidence>
<dbReference type="PROSITE" id="PS50067">
    <property type="entry name" value="KINESIN_MOTOR_2"/>
    <property type="match status" value="1"/>
</dbReference>
<keyword evidence="6" id="KW-0802">TPR repeat</keyword>
<dbReference type="PROSITE" id="PS50005">
    <property type="entry name" value="TPR"/>
    <property type="match status" value="1"/>
</dbReference>
<evidence type="ECO:0000256" key="2">
    <source>
        <dbReference type="ARBA" id="ARBA00022741"/>
    </source>
</evidence>
<dbReference type="InterPro" id="IPR019734">
    <property type="entry name" value="TPR_rpt"/>
</dbReference>
<evidence type="ECO:0000256" key="3">
    <source>
        <dbReference type="ARBA" id="ARBA00022840"/>
    </source>
</evidence>
<dbReference type="GO" id="GO:0007018">
    <property type="term" value="P:microtubule-based movement"/>
    <property type="evidence" value="ECO:0007669"/>
    <property type="project" value="InterPro"/>
</dbReference>
<feature type="binding site" evidence="5">
    <location>
        <begin position="88"/>
        <end position="95"/>
    </location>
    <ligand>
        <name>ATP</name>
        <dbReference type="ChEBI" id="CHEBI:30616"/>
    </ligand>
</feature>
<evidence type="ECO:0000256" key="5">
    <source>
        <dbReference type="PROSITE-ProRule" id="PRU00283"/>
    </source>
</evidence>
<comment type="similarity">
    <text evidence="5 7">Belongs to the TRAFAC class myosin-kinesin ATPase superfamily. Kinesin family.</text>
</comment>
<dbReference type="GO" id="GO:0051231">
    <property type="term" value="P:spindle elongation"/>
    <property type="evidence" value="ECO:0007669"/>
    <property type="project" value="TreeGrafter"/>
</dbReference>
<dbReference type="OrthoDB" id="3176171at2759"/>
<reference evidence="10 11" key="1">
    <citation type="journal article" date="2018" name="MBio">
        <title>Comparative Genomics Reveals the Core Gene Toolbox for the Fungus-Insect Symbiosis.</title>
        <authorList>
            <person name="Wang Y."/>
            <person name="Stata M."/>
            <person name="Wang W."/>
            <person name="Stajich J.E."/>
            <person name="White M.M."/>
            <person name="Moncalvo J.M."/>
        </authorList>
    </citation>
    <scope>NUCLEOTIDE SEQUENCE [LARGE SCALE GENOMIC DNA]</scope>
    <source>
        <strain evidence="10 11">AUS-77-4</strain>
    </source>
</reference>
<feature type="repeat" description="TPR" evidence="6">
    <location>
        <begin position="518"/>
        <end position="551"/>
    </location>
</feature>
<dbReference type="PROSITE" id="PS00411">
    <property type="entry name" value="KINESIN_MOTOR_1"/>
    <property type="match status" value="1"/>
</dbReference>
<organism evidence="10 11">
    <name type="scientific">Furculomyces boomerangus</name>
    <dbReference type="NCBI Taxonomy" id="61424"/>
    <lineage>
        <taxon>Eukaryota</taxon>
        <taxon>Fungi</taxon>
        <taxon>Fungi incertae sedis</taxon>
        <taxon>Zoopagomycota</taxon>
        <taxon>Kickxellomycotina</taxon>
        <taxon>Harpellomycetes</taxon>
        <taxon>Harpellales</taxon>
        <taxon>Harpellaceae</taxon>
        <taxon>Furculomyces</taxon>
    </lineage>
</organism>
<evidence type="ECO:0000256" key="6">
    <source>
        <dbReference type="PROSITE-ProRule" id="PRU00339"/>
    </source>
</evidence>
<dbReference type="Proteomes" id="UP000245699">
    <property type="component" value="Unassembled WGS sequence"/>
</dbReference>
<accession>A0A2T9Z2H0</accession>
<dbReference type="InterPro" id="IPR027640">
    <property type="entry name" value="Kinesin-like_fam"/>
</dbReference>
<dbReference type="Gene3D" id="1.10.150.280">
    <property type="entry name" value="AF1531-like domain"/>
    <property type="match status" value="1"/>
</dbReference>
<dbReference type="SUPFAM" id="SSF47781">
    <property type="entry name" value="RuvA domain 2-like"/>
    <property type="match status" value="1"/>
</dbReference>
<dbReference type="GO" id="GO:0007052">
    <property type="term" value="P:mitotic spindle organization"/>
    <property type="evidence" value="ECO:0007669"/>
    <property type="project" value="TreeGrafter"/>
</dbReference>
<dbReference type="InterPro" id="IPR036961">
    <property type="entry name" value="Kinesin_motor_dom_sf"/>
</dbReference>
<keyword evidence="4 5" id="KW-0505">Motor protein</keyword>
<dbReference type="GO" id="GO:0005874">
    <property type="term" value="C:microtubule"/>
    <property type="evidence" value="ECO:0007669"/>
    <property type="project" value="UniProtKB-KW"/>
</dbReference>
<dbReference type="PANTHER" id="PTHR47969:SF9">
    <property type="entry name" value="KINESIN-LIKE PROTEIN"/>
    <property type="match status" value="1"/>
</dbReference>
<keyword evidence="1 7" id="KW-0493">Microtubule</keyword>
<evidence type="ECO:0000256" key="1">
    <source>
        <dbReference type="ARBA" id="ARBA00022701"/>
    </source>
</evidence>
<evidence type="ECO:0000256" key="4">
    <source>
        <dbReference type="ARBA" id="ARBA00023175"/>
    </source>
</evidence>
<keyword evidence="11" id="KW-1185">Reference proteome</keyword>
<comment type="caution">
    <text evidence="10">The sequence shown here is derived from an EMBL/GenBank/DDBJ whole genome shotgun (WGS) entry which is preliminary data.</text>
</comment>
<dbReference type="SMART" id="SM00129">
    <property type="entry name" value="KISc"/>
    <property type="match status" value="1"/>
</dbReference>
<keyword evidence="2 5" id="KW-0547">Nucleotide-binding</keyword>
<dbReference type="GO" id="GO:0005524">
    <property type="term" value="F:ATP binding"/>
    <property type="evidence" value="ECO:0007669"/>
    <property type="project" value="UniProtKB-UniRule"/>
</dbReference>
<dbReference type="GO" id="GO:0008017">
    <property type="term" value="F:microtubule binding"/>
    <property type="evidence" value="ECO:0007669"/>
    <property type="project" value="InterPro"/>
</dbReference>
<dbReference type="CDD" id="cd00106">
    <property type="entry name" value="KISc"/>
    <property type="match status" value="1"/>
</dbReference>
<dbReference type="InterPro" id="IPR027417">
    <property type="entry name" value="P-loop_NTPase"/>
</dbReference>
<dbReference type="PANTHER" id="PTHR47969">
    <property type="entry name" value="CHROMOSOME-ASSOCIATED KINESIN KIF4A-RELATED"/>
    <property type="match status" value="1"/>
</dbReference>
<dbReference type="PRINTS" id="PR00380">
    <property type="entry name" value="KINESINHEAVY"/>
</dbReference>
<evidence type="ECO:0000313" key="11">
    <source>
        <dbReference type="Proteomes" id="UP000245699"/>
    </source>
</evidence>
<evidence type="ECO:0000256" key="8">
    <source>
        <dbReference type="SAM" id="MobiDB-lite"/>
    </source>
</evidence>
<feature type="region of interest" description="Disordered" evidence="8">
    <location>
        <begin position="733"/>
        <end position="761"/>
    </location>
</feature>
<dbReference type="STRING" id="61424.A0A2T9Z2H0"/>
<feature type="domain" description="Kinesin motor" evidence="9">
    <location>
        <begin position="7"/>
        <end position="325"/>
    </location>
</feature>
<dbReference type="InterPro" id="IPR010994">
    <property type="entry name" value="RuvA_2-like"/>
</dbReference>
<sequence length="852" mass="96171">MSNPINKVQVICRIRPFLSHEKPDESVVIENETTIRVQNHRDPTKDVNFMFDACYSSKISQEEVYRSKIKELVESVFHGQSATIFCYGVTGAGKTFTIQGDDVNPGIIPRALNQIFANAKRNGGNSQIKISYYEVFKENLYDLLREGDNGPGLPIRVDANRKTFIAGLKEVLINSFDEFRRMYASSVKKRHTASTRLNKNSSRSHAVLVINISFIDRKTNKTIQGKLNLIDLAGSEDNRKTDNNRERMKESTAINQSLFVLGKVIEALNSGASRIPYRDSKMTRILQDSLGGGSKSMMIVNVAPGETFLPDTHKTLNYATKTKEVINKDPVIELVPQNQRIYNTSGHYTTVSNGTQQKHDNHSVVGENNILKCKRKSDELGRNDFEPTAKRISTSNNQLSSNITRIERKVQRTNGSNDKINGFERPKLKNARINEYNKSIYQQKIGNESENQNREMEKMVVQKIQKFEEKTENMSNDIAMRLERLERKLSQDKTYASGPTLDMDILDLMSPTTKLKNSKAYLVKGKELEKSGNIVEALKRFEQAYQYAPELVQLSKHIKKLKSKLGSEKSDFENQMLNEQNKKYDQGNKSNKDLFLANNIPQKNSDGLFSPTQNIKLNNDKKRFSGHELNIKDEQKQKNLQENKQWKLLASVSKKKKKEYMKGVVSSLVQSPFKKKFSFDKTDVDKQKNMNSFLVVSDIIQPGNILKRKHSGNSTTSNSLLANKLVNYKTLKSQLATPVSPPNSDVEYTPPEPASEFNSPISAKKNKKLKSSLSIPSPISPTVCHSPTNQKLLGSINKADIKVLLKLKGVGKKRAIAINEYIKEKGEISSVYDLLDAGLPKSVLSSILTSKI</sequence>
<dbReference type="Pfam" id="PF00225">
    <property type="entry name" value="Kinesin"/>
    <property type="match status" value="1"/>
</dbReference>
<dbReference type="AlphaFoldDB" id="A0A2T9Z2H0"/>
<dbReference type="EMBL" id="MBFT01000067">
    <property type="protein sequence ID" value="PVU98798.1"/>
    <property type="molecule type" value="Genomic_DNA"/>
</dbReference>
<protein>
    <recommendedName>
        <fullName evidence="7">Kinesin-like protein</fullName>
    </recommendedName>
</protein>